<keyword evidence="10" id="KW-1185">Reference proteome</keyword>
<protein>
    <submittedName>
        <fullName evidence="9">Vesicle transport protein ykt6</fullName>
    </submittedName>
</protein>
<dbReference type="InterPro" id="IPR011012">
    <property type="entry name" value="Longin-like_dom_sf"/>
</dbReference>
<evidence type="ECO:0000256" key="7">
    <source>
        <dbReference type="ARBA" id="ARBA00046278"/>
    </source>
</evidence>
<evidence type="ECO:0000256" key="4">
    <source>
        <dbReference type="ARBA" id="ARBA00023139"/>
    </source>
</evidence>
<name>A0A319CV44_9EURO</name>
<evidence type="ECO:0000256" key="5">
    <source>
        <dbReference type="ARBA" id="ARBA00023288"/>
    </source>
</evidence>
<accession>A0A319CV44</accession>
<evidence type="ECO:0000256" key="2">
    <source>
        <dbReference type="ARBA" id="ARBA00022481"/>
    </source>
</evidence>
<dbReference type="GO" id="GO:0005794">
    <property type="term" value="C:Golgi apparatus"/>
    <property type="evidence" value="ECO:0007669"/>
    <property type="project" value="TreeGrafter"/>
</dbReference>
<dbReference type="InterPro" id="IPR010908">
    <property type="entry name" value="Longin_dom"/>
</dbReference>
<dbReference type="EMBL" id="KZ826076">
    <property type="protein sequence ID" value="PYH88640.1"/>
    <property type="molecule type" value="Genomic_DNA"/>
</dbReference>
<dbReference type="STRING" id="1448320.A0A319CV44"/>
<dbReference type="VEuPathDB" id="FungiDB:BO71DRAFT_403694"/>
<evidence type="ECO:0000313" key="9">
    <source>
        <dbReference type="EMBL" id="PYH88640.1"/>
    </source>
</evidence>
<dbReference type="Pfam" id="PF13774">
    <property type="entry name" value="Longin"/>
    <property type="match status" value="1"/>
</dbReference>
<keyword evidence="2" id="KW-0488">Methylation</keyword>
<evidence type="ECO:0000256" key="6">
    <source>
        <dbReference type="ARBA" id="ARBA00023289"/>
    </source>
</evidence>
<dbReference type="GO" id="GO:0006888">
    <property type="term" value="P:endoplasmic reticulum to Golgi vesicle-mediated transport"/>
    <property type="evidence" value="ECO:0007669"/>
    <property type="project" value="TreeGrafter"/>
</dbReference>
<dbReference type="PROSITE" id="PS50859">
    <property type="entry name" value="LONGIN"/>
    <property type="match status" value="1"/>
</dbReference>
<dbReference type="CDD" id="cd14824">
    <property type="entry name" value="Longin"/>
    <property type="match status" value="1"/>
</dbReference>
<dbReference type="OrthoDB" id="27923at2759"/>
<dbReference type="Proteomes" id="UP000247810">
    <property type="component" value="Unassembled WGS sequence"/>
</dbReference>
<keyword evidence="6" id="KW-0636">Prenylation</keyword>
<proteinExistence type="inferred from homology"/>
<evidence type="ECO:0000259" key="8">
    <source>
        <dbReference type="PROSITE" id="PS50859"/>
    </source>
</evidence>
<dbReference type="SUPFAM" id="SSF64356">
    <property type="entry name" value="SNARE-like"/>
    <property type="match status" value="1"/>
</dbReference>
<keyword evidence="5" id="KW-0449">Lipoprotein</keyword>
<dbReference type="Gene3D" id="1.20.5.110">
    <property type="match status" value="1"/>
</dbReference>
<dbReference type="PANTHER" id="PTHR45806:SF1">
    <property type="entry name" value="SYNAPTOBREVIN HOMOLOG YKT6"/>
    <property type="match status" value="1"/>
</dbReference>
<evidence type="ECO:0000256" key="1">
    <source>
        <dbReference type="ARBA" id="ARBA00008025"/>
    </source>
</evidence>
<dbReference type="SMART" id="SM01270">
    <property type="entry name" value="Longin"/>
    <property type="match status" value="1"/>
</dbReference>
<comment type="subcellular location">
    <subcellularLocation>
        <location evidence="7">Endomembrane system</location>
        <topology evidence="7">Lipid-anchor</topology>
        <orientation evidence="7">Cytoplasmic side</orientation>
    </subcellularLocation>
</comment>
<comment type="similarity">
    <text evidence="1">Belongs to the synaptobrevin family.</text>
</comment>
<evidence type="ECO:0000313" key="10">
    <source>
        <dbReference type="Proteomes" id="UP000247810"/>
    </source>
</evidence>
<feature type="domain" description="Longin" evidence="8">
    <location>
        <begin position="7"/>
        <end position="102"/>
    </location>
</feature>
<dbReference type="PANTHER" id="PTHR45806">
    <property type="entry name" value="SYNAPTOBREVIN HOMOLOG YKT6"/>
    <property type="match status" value="1"/>
</dbReference>
<keyword evidence="4" id="KW-0564">Palmitate</keyword>
<evidence type="ECO:0000256" key="3">
    <source>
        <dbReference type="ARBA" id="ARBA00023136"/>
    </source>
</evidence>
<dbReference type="Gene3D" id="3.30.450.50">
    <property type="entry name" value="Longin domain"/>
    <property type="match status" value="1"/>
</dbReference>
<dbReference type="GO" id="GO:0005484">
    <property type="term" value="F:SNAP receptor activity"/>
    <property type="evidence" value="ECO:0007669"/>
    <property type="project" value="TreeGrafter"/>
</dbReference>
<keyword evidence="3" id="KW-0472">Membrane</keyword>
<reference evidence="9 10" key="1">
    <citation type="submission" date="2018-02" db="EMBL/GenBank/DDBJ databases">
        <title>The genomes of Aspergillus section Nigri reveals drivers in fungal speciation.</title>
        <authorList>
            <consortium name="DOE Joint Genome Institute"/>
            <person name="Vesth T.C."/>
            <person name="Nybo J."/>
            <person name="Theobald S."/>
            <person name="Brandl J."/>
            <person name="Frisvad J.C."/>
            <person name="Nielsen K.F."/>
            <person name="Lyhne E.K."/>
            <person name="Kogle M.E."/>
            <person name="Kuo A."/>
            <person name="Riley R."/>
            <person name="Clum A."/>
            <person name="Nolan M."/>
            <person name="Lipzen A."/>
            <person name="Salamov A."/>
            <person name="Henrissat B."/>
            <person name="Wiebenga A."/>
            <person name="De vries R.P."/>
            <person name="Grigoriev I.V."/>
            <person name="Mortensen U.H."/>
            <person name="Andersen M.R."/>
            <person name="Baker S.E."/>
        </authorList>
    </citation>
    <scope>NUCLEOTIDE SEQUENCE [LARGE SCALE GENOMIC DNA]</scope>
    <source>
        <strain evidence="9 10">CBS 707.79</strain>
    </source>
</reference>
<dbReference type="AlphaFoldDB" id="A0A319CV44"/>
<organism evidence="9 10">
    <name type="scientific">Aspergillus ellipticus CBS 707.79</name>
    <dbReference type="NCBI Taxonomy" id="1448320"/>
    <lineage>
        <taxon>Eukaryota</taxon>
        <taxon>Fungi</taxon>
        <taxon>Dikarya</taxon>
        <taxon>Ascomycota</taxon>
        <taxon>Pezizomycotina</taxon>
        <taxon>Eurotiomycetes</taxon>
        <taxon>Eurotiomycetidae</taxon>
        <taxon>Eurotiales</taxon>
        <taxon>Aspergillaceae</taxon>
        <taxon>Aspergillus</taxon>
        <taxon>Aspergillus subgen. Circumdati</taxon>
    </lineage>
</organism>
<gene>
    <name evidence="9" type="ORF">BO71DRAFT_403694</name>
</gene>
<sequence length="168" mass="18945">MKLLYLGILQNAQAPAVELCAERELSSYSRFTRGNISEFMTMFSKTVAERTKQGQRQDIQEQDFTFHVYARTQGIAGVIISDNEYPSLAAHQVLSKMLDEFLALNPNAPSSREPIPFASLKTYIQAYQDPHQVDSILKIQKELDETKIVLHKTIESVGVRPESMPDPG</sequence>